<feature type="region of interest" description="Disordered" evidence="1">
    <location>
        <begin position="211"/>
        <end position="233"/>
    </location>
</feature>
<gene>
    <name evidence="2" type="ORF">SAMN05421547_1154</name>
</gene>
<reference evidence="2 3" key="1">
    <citation type="submission" date="2016-10" db="EMBL/GenBank/DDBJ databases">
        <authorList>
            <person name="de Groot N.N."/>
        </authorList>
    </citation>
    <scope>NUCLEOTIDE SEQUENCE [LARGE SCALE GENOMIC DNA]</scope>
    <source>
        <strain evidence="2 3">LMG 24775</strain>
    </source>
</reference>
<evidence type="ECO:0000313" key="3">
    <source>
        <dbReference type="Proteomes" id="UP000183417"/>
    </source>
</evidence>
<dbReference type="InterPro" id="IPR046545">
    <property type="entry name" value="DUF6806"/>
</dbReference>
<organism evidence="2 3">
    <name type="scientific">Delftia lacustris</name>
    <dbReference type="NCBI Taxonomy" id="558537"/>
    <lineage>
        <taxon>Bacteria</taxon>
        <taxon>Pseudomonadati</taxon>
        <taxon>Pseudomonadota</taxon>
        <taxon>Betaproteobacteria</taxon>
        <taxon>Burkholderiales</taxon>
        <taxon>Comamonadaceae</taxon>
        <taxon>Delftia</taxon>
    </lineage>
</organism>
<sequence>MRSVDIDRGTWCGVTGVAKLIPDENMSNYNAPFEIHVHGQVLLRPDTTYEQLQEALGPLWKYAGARSLADGAGSVYEEEPGIQFDTKERLLQVCWTVRGDEDFRQSLDDMCMGINELAEQGAAIEVTFYDTEFDEEEESEEAESRDDFVMLFVGPTPAAIMQVQRDLLVQDVVNLMERHFDGSELGGVVQEIDKLFSQRFDALVSSLEIGKPPRGMGGSGSGHGGNRRPRHLH</sequence>
<dbReference type="Pfam" id="PF20621">
    <property type="entry name" value="DUF6806"/>
    <property type="match status" value="1"/>
</dbReference>
<feature type="compositionally biased region" description="Gly residues" evidence="1">
    <location>
        <begin position="215"/>
        <end position="224"/>
    </location>
</feature>
<dbReference type="EMBL" id="FNPE01000015">
    <property type="protein sequence ID" value="SDZ22152.1"/>
    <property type="molecule type" value="Genomic_DNA"/>
</dbReference>
<proteinExistence type="predicted"/>
<evidence type="ECO:0000256" key="1">
    <source>
        <dbReference type="SAM" id="MobiDB-lite"/>
    </source>
</evidence>
<protein>
    <submittedName>
        <fullName evidence="2">Uncharacterized protein</fullName>
    </submittedName>
</protein>
<accession>A0A1H3R8L4</accession>
<dbReference type="Proteomes" id="UP000183417">
    <property type="component" value="Unassembled WGS sequence"/>
</dbReference>
<evidence type="ECO:0000313" key="2">
    <source>
        <dbReference type="EMBL" id="SDZ22152.1"/>
    </source>
</evidence>
<name>A0A1H3R8L4_9BURK</name>
<dbReference type="AlphaFoldDB" id="A0A1H3R8L4"/>